<dbReference type="InterPro" id="IPR016142">
    <property type="entry name" value="Citrate_synth-like_lrg_a-sub"/>
</dbReference>
<dbReference type="SUPFAM" id="SSF48256">
    <property type="entry name" value="Citrate synthase"/>
    <property type="match status" value="1"/>
</dbReference>
<reference evidence="1 2" key="1">
    <citation type="submission" date="2014-03" db="EMBL/GenBank/DDBJ databases">
        <title>Genomics of Bifidobacteria.</title>
        <authorList>
            <person name="Ventura M."/>
            <person name="Milani C."/>
            <person name="Lugli G.A."/>
        </authorList>
    </citation>
    <scope>NUCLEOTIDE SEQUENCE [LARGE SCALE GENOMIC DNA]</scope>
    <source>
        <strain evidence="1 2">DSM 22767</strain>
    </source>
</reference>
<keyword evidence="2" id="KW-1185">Reference proteome</keyword>
<dbReference type="Gene3D" id="1.10.580.10">
    <property type="entry name" value="Citrate Synthase, domain 1"/>
    <property type="match status" value="1"/>
</dbReference>
<dbReference type="eggNOG" id="COG0372">
    <property type="taxonomic scope" value="Bacteria"/>
</dbReference>
<dbReference type="InterPro" id="IPR036969">
    <property type="entry name" value="Citrate_synthase_sf"/>
</dbReference>
<dbReference type="EMBL" id="JGYP01000001">
    <property type="protein sequence ID" value="KFI46917.1"/>
    <property type="molecule type" value="Genomic_DNA"/>
</dbReference>
<accession>A0A086ZK67</accession>
<protein>
    <submittedName>
        <fullName evidence="1">Citrate (Si)-synthase</fullName>
    </submittedName>
</protein>
<dbReference type="STRING" id="1437606.BBOH_0391"/>
<sequence>MIFVASYPPSLANAQPMSILASVINALAVFYPDVADIVDPDQLEQSVQIIMAQARTVVSSIFRRRHDEPMIFLDVVRGMSMIFSHVFRCVVRAI</sequence>
<proteinExistence type="predicted"/>
<dbReference type="GO" id="GO:0046912">
    <property type="term" value="F:acyltransferase activity, acyl groups converted into alkyl on transfer"/>
    <property type="evidence" value="ECO:0007669"/>
    <property type="project" value="InterPro"/>
</dbReference>
<evidence type="ECO:0000313" key="2">
    <source>
        <dbReference type="Proteomes" id="UP000029096"/>
    </source>
</evidence>
<dbReference type="Proteomes" id="UP000029096">
    <property type="component" value="Unassembled WGS sequence"/>
</dbReference>
<evidence type="ECO:0000313" key="1">
    <source>
        <dbReference type="EMBL" id="KFI46917.1"/>
    </source>
</evidence>
<dbReference type="AlphaFoldDB" id="A0A086ZK67"/>
<gene>
    <name evidence="1" type="ORF">BBOH_0391</name>
</gene>
<organism evidence="1 2">
    <name type="scientific">Bifidobacterium bohemicum DSM 22767</name>
    <dbReference type="NCBI Taxonomy" id="1437606"/>
    <lineage>
        <taxon>Bacteria</taxon>
        <taxon>Bacillati</taxon>
        <taxon>Actinomycetota</taxon>
        <taxon>Actinomycetes</taxon>
        <taxon>Bifidobacteriales</taxon>
        <taxon>Bifidobacteriaceae</taxon>
        <taxon>Bifidobacterium</taxon>
    </lineage>
</organism>
<comment type="caution">
    <text evidence="1">The sequence shown here is derived from an EMBL/GenBank/DDBJ whole genome shotgun (WGS) entry which is preliminary data.</text>
</comment>
<name>A0A086ZK67_9BIFI</name>